<keyword evidence="3" id="KW-0548">Nucleotidyltransferase</keyword>
<dbReference type="InterPro" id="IPR000014">
    <property type="entry name" value="PAS"/>
</dbReference>
<dbReference type="InterPro" id="IPR003660">
    <property type="entry name" value="HAMP_dom"/>
</dbReference>
<dbReference type="CDD" id="cd01949">
    <property type="entry name" value="GGDEF"/>
    <property type="match status" value="1"/>
</dbReference>
<dbReference type="NCBIfam" id="TIGR00254">
    <property type="entry name" value="GGDEF"/>
    <property type="match status" value="1"/>
</dbReference>
<dbReference type="RefSeq" id="WP_147580579.1">
    <property type="nucleotide sequence ID" value="NZ_JAOQJR010000011.1"/>
</dbReference>
<keyword evidence="3" id="KW-0808">Transferase</keyword>
<dbReference type="SUPFAM" id="SSF55073">
    <property type="entry name" value="Nucleotide cyclase"/>
    <property type="match status" value="1"/>
</dbReference>
<reference evidence="3 4" key="1">
    <citation type="journal article" date="2021" name="ISME Commun">
        <title>Automated analysis of genomic sequences facilitates high-throughput and comprehensive description of bacteria.</title>
        <authorList>
            <person name="Hitch T.C.A."/>
        </authorList>
    </citation>
    <scope>NUCLEOTIDE SEQUENCE [LARGE SCALE GENOMIC DNA]</scope>
    <source>
        <strain evidence="3 4">H4_15</strain>
    </source>
</reference>
<proteinExistence type="predicted"/>
<dbReference type="PROSITE" id="PS50887">
    <property type="entry name" value="GGDEF"/>
    <property type="match status" value="1"/>
</dbReference>
<dbReference type="GO" id="GO:0052621">
    <property type="term" value="F:diguanylate cyclase activity"/>
    <property type="evidence" value="ECO:0007669"/>
    <property type="project" value="UniProtKB-EC"/>
</dbReference>
<evidence type="ECO:0000313" key="3">
    <source>
        <dbReference type="EMBL" id="MCU6739087.1"/>
    </source>
</evidence>
<dbReference type="PANTHER" id="PTHR45138">
    <property type="entry name" value="REGULATORY COMPONENTS OF SENSORY TRANSDUCTION SYSTEM"/>
    <property type="match status" value="1"/>
</dbReference>
<dbReference type="InterPro" id="IPR000160">
    <property type="entry name" value="GGDEF_dom"/>
</dbReference>
<dbReference type="InterPro" id="IPR035965">
    <property type="entry name" value="PAS-like_dom_sf"/>
</dbReference>
<dbReference type="CDD" id="cd06225">
    <property type="entry name" value="HAMP"/>
    <property type="match status" value="1"/>
</dbReference>
<feature type="domain" description="HAMP" evidence="1">
    <location>
        <begin position="80"/>
        <end position="127"/>
    </location>
</feature>
<comment type="caution">
    <text evidence="3">The sequence shown here is derived from an EMBL/GenBank/DDBJ whole genome shotgun (WGS) entry which is preliminary data.</text>
</comment>
<dbReference type="PANTHER" id="PTHR45138:SF9">
    <property type="entry name" value="DIGUANYLATE CYCLASE DGCM-RELATED"/>
    <property type="match status" value="1"/>
</dbReference>
<dbReference type="Pfam" id="PF08447">
    <property type="entry name" value="PAS_3"/>
    <property type="match status" value="1"/>
</dbReference>
<organism evidence="3 4">
    <name type="scientific">[Clostridium] ammoniilyticum</name>
    <dbReference type="NCBI Taxonomy" id="2981784"/>
    <lineage>
        <taxon>Bacteria</taxon>
        <taxon>Bacillati</taxon>
        <taxon>Bacillota</taxon>
        <taxon>Erysipelotrichia</taxon>
        <taxon>Erysipelotrichales</taxon>
        <taxon>Coprobacillaceae</taxon>
        <taxon>Faecalibacillus</taxon>
    </lineage>
</organism>
<protein>
    <submittedName>
        <fullName evidence="3">Diguanylate cyclase</fullName>
        <ecNumber evidence="3">2.7.7.65</ecNumber>
    </submittedName>
</protein>
<evidence type="ECO:0000313" key="4">
    <source>
        <dbReference type="Proteomes" id="UP001208364"/>
    </source>
</evidence>
<dbReference type="CDD" id="cd00130">
    <property type="entry name" value="PAS"/>
    <property type="match status" value="1"/>
</dbReference>
<name>A0ABT2SW85_9FIRM</name>
<gene>
    <name evidence="3" type="ORF">OCV55_10490</name>
</gene>
<dbReference type="SMART" id="SM00267">
    <property type="entry name" value="GGDEF"/>
    <property type="match status" value="1"/>
</dbReference>
<dbReference type="InterPro" id="IPR013655">
    <property type="entry name" value="PAS_fold_3"/>
</dbReference>
<dbReference type="Gene3D" id="3.30.450.20">
    <property type="entry name" value="PAS domain"/>
    <property type="match status" value="1"/>
</dbReference>
<dbReference type="SUPFAM" id="SSF55785">
    <property type="entry name" value="PYP-like sensor domain (PAS domain)"/>
    <property type="match status" value="1"/>
</dbReference>
<dbReference type="PROSITE" id="PS50885">
    <property type="entry name" value="HAMP"/>
    <property type="match status" value="1"/>
</dbReference>
<dbReference type="EC" id="2.7.7.65" evidence="3"/>
<dbReference type="InterPro" id="IPR043128">
    <property type="entry name" value="Rev_trsase/Diguanyl_cyclase"/>
</dbReference>
<evidence type="ECO:0000259" key="1">
    <source>
        <dbReference type="PROSITE" id="PS50885"/>
    </source>
</evidence>
<accession>A0ABT2SW85</accession>
<dbReference type="InterPro" id="IPR050469">
    <property type="entry name" value="Diguanylate_Cyclase"/>
</dbReference>
<feature type="domain" description="GGDEF" evidence="2">
    <location>
        <begin position="159"/>
        <end position="294"/>
    </location>
</feature>
<evidence type="ECO:0000259" key="2">
    <source>
        <dbReference type="PROSITE" id="PS50887"/>
    </source>
</evidence>
<dbReference type="EMBL" id="JAOQJR010000011">
    <property type="protein sequence ID" value="MCU6739087.1"/>
    <property type="molecule type" value="Genomic_DNA"/>
</dbReference>
<dbReference type="InterPro" id="IPR029787">
    <property type="entry name" value="Nucleotide_cyclase"/>
</dbReference>
<sequence>MMIDKDQELFLDYIKQLLYNTDEATLCRDELSDDVTQLADGIEYLGEVIKDEKIVLSKMAQGEVDEEFSISHNYLSAPVKSIQSNLKHLSWVAQRVAAGDYKQHVSSLGSFSDSFNEMIDQLSHYREKMEHISNTDVLTGTANRRAFNQMIKKLWDKDIPCAIVFIDIDGLKYVNDNYGHSGGNRYIKEVCQILKMNLKEDEFIFRIGGDELLILSKKEDAHICEERLLEIRLQFREEMKKKVPYPCDFSFGCVDIDKKENKTISEYLSLADKKMYHFKMQHYIDQRRPKYSNHIDKSGLDSRIFDAFSQTSINRYAYICNMETNVSRWSVQAVKDFDLPYEYMYDAGKIWEEHIHPDDCKEYEEDIEAVFSGKKECHDLTYRARLKNGKYIKCRCEGYVLRGRTAKELNLFAGILTRVDEAVNYEER</sequence>
<dbReference type="Proteomes" id="UP001208364">
    <property type="component" value="Unassembled WGS sequence"/>
</dbReference>
<dbReference type="Pfam" id="PF00990">
    <property type="entry name" value="GGDEF"/>
    <property type="match status" value="1"/>
</dbReference>
<dbReference type="Gene3D" id="3.30.70.270">
    <property type="match status" value="1"/>
</dbReference>
<keyword evidence="4" id="KW-1185">Reference proteome</keyword>